<proteinExistence type="predicted"/>
<feature type="compositionally biased region" description="Polar residues" evidence="1">
    <location>
        <begin position="156"/>
        <end position="170"/>
    </location>
</feature>
<organism evidence="2 3">
    <name type="scientific">Phlyctema vagabunda</name>
    <dbReference type="NCBI Taxonomy" id="108571"/>
    <lineage>
        <taxon>Eukaryota</taxon>
        <taxon>Fungi</taxon>
        <taxon>Dikarya</taxon>
        <taxon>Ascomycota</taxon>
        <taxon>Pezizomycotina</taxon>
        <taxon>Leotiomycetes</taxon>
        <taxon>Helotiales</taxon>
        <taxon>Dermateaceae</taxon>
        <taxon>Phlyctema</taxon>
    </lineage>
</organism>
<feature type="compositionally biased region" description="Polar residues" evidence="1">
    <location>
        <begin position="218"/>
        <end position="237"/>
    </location>
</feature>
<feature type="compositionally biased region" description="Polar residues" evidence="1">
    <location>
        <begin position="245"/>
        <end position="254"/>
    </location>
</feature>
<name>A0ABR4PUT7_9HELO</name>
<dbReference type="Proteomes" id="UP001629113">
    <property type="component" value="Unassembled WGS sequence"/>
</dbReference>
<feature type="compositionally biased region" description="Polar residues" evidence="1">
    <location>
        <begin position="139"/>
        <end position="148"/>
    </location>
</feature>
<sequence length="254" mass="27504">MNYHENLHSDGGEDARHDIKAQDPVRELHAHHSSHDNHGLELAERHMEIEHGPCREHLAKNDQDVEEKKEGEKDGDKEETKGSEGDANEESEKKDDTPSSPKRSPEDIRKLEELMILIAGSKDMLHDGKTKGEDAGEAQESTEATQTPLDGIPELTTGSSAQEPTNSAQKSPKRKVSDAFCEGDLPYRAKLQKTPTINSAGCQSPTKGGAIDPKPVDSLNQPSIPRTTPTTGSSIASSKERAEDSSQTAGSGKK</sequence>
<protein>
    <submittedName>
        <fullName evidence="2">Uncharacterized protein</fullName>
    </submittedName>
</protein>
<evidence type="ECO:0000313" key="2">
    <source>
        <dbReference type="EMBL" id="KAL3427123.1"/>
    </source>
</evidence>
<evidence type="ECO:0000256" key="1">
    <source>
        <dbReference type="SAM" id="MobiDB-lite"/>
    </source>
</evidence>
<dbReference type="EMBL" id="JBFCZG010000001">
    <property type="protein sequence ID" value="KAL3427123.1"/>
    <property type="molecule type" value="Genomic_DNA"/>
</dbReference>
<evidence type="ECO:0000313" key="3">
    <source>
        <dbReference type="Proteomes" id="UP001629113"/>
    </source>
</evidence>
<feature type="compositionally biased region" description="Basic and acidic residues" evidence="1">
    <location>
        <begin position="123"/>
        <end position="134"/>
    </location>
</feature>
<feature type="compositionally biased region" description="Polar residues" evidence="1">
    <location>
        <begin position="193"/>
        <end position="206"/>
    </location>
</feature>
<gene>
    <name evidence="2" type="ORF">PVAG01_00632</name>
</gene>
<reference evidence="2 3" key="1">
    <citation type="submission" date="2024-06" db="EMBL/GenBank/DDBJ databases">
        <title>Complete genome of Phlyctema vagabunda strain 19-DSS-EL-015.</title>
        <authorList>
            <person name="Fiorenzani C."/>
        </authorList>
    </citation>
    <scope>NUCLEOTIDE SEQUENCE [LARGE SCALE GENOMIC DNA]</scope>
    <source>
        <strain evidence="2 3">19-DSS-EL-015</strain>
    </source>
</reference>
<keyword evidence="3" id="KW-1185">Reference proteome</keyword>
<comment type="caution">
    <text evidence="2">The sequence shown here is derived from an EMBL/GenBank/DDBJ whole genome shotgun (WGS) entry which is preliminary data.</text>
</comment>
<feature type="region of interest" description="Disordered" evidence="1">
    <location>
        <begin position="1"/>
        <end position="254"/>
    </location>
</feature>
<accession>A0ABR4PUT7</accession>
<feature type="compositionally biased region" description="Basic and acidic residues" evidence="1">
    <location>
        <begin position="1"/>
        <end position="113"/>
    </location>
</feature>